<evidence type="ECO:0000256" key="5">
    <source>
        <dbReference type="ARBA" id="ARBA00022692"/>
    </source>
</evidence>
<keyword evidence="4" id="KW-1003">Cell membrane</keyword>
<dbReference type="Gene3D" id="1.10.3470.10">
    <property type="entry name" value="ABC transporter involved in vitamin B12 uptake, BtuC"/>
    <property type="match status" value="1"/>
</dbReference>
<feature type="transmembrane region" description="Helical" evidence="8">
    <location>
        <begin position="147"/>
        <end position="170"/>
    </location>
</feature>
<proteinExistence type="inferred from homology"/>
<dbReference type="InterPro" id="IPR000522">
    <property type="entry name" value="ABC_transptr_permease_BtuC"/>
</dbReference>
<comment type="similarity">
    <text evidence="2">Belongs to the binding-protein-dependent transport system permease family. FecCD subfamily.</text>
</comment>
<keyword evidence="3" id="KW-0813">Transport</keyword>
<evidence type="ECO:0000256" key="4">
    <source>
        <dbReference type="ARBA" id="ARBA00022475"/>
    </source>
</evidence>
<feature type="transmembrane region" description="Helical" evidence="8">
    <location>
        <begin position="61"/>
        <end position="82"/>
    </location>
</feature>
<feature type="transmembrane region" description="Helical" evidence="8">
    <location>
        <begin position="278"/>
        <end position="299"/>
    </location>
</feature>
<feature type="transmembrane region" description="Helical" evidence="8">
    <location>
        <begin position="89"/>
        <end position="108"/>
    </location>
</feature>
<evidence type="ECO:0000256" key="3">
    <source>
        <dbReference type="ARBA" id="ARBA00022448"/>
    </source>
</evidence>
<dbReference type="GO" id="GO:0033214">
    <property type="term" value="P:siderophore-iron import into cell"/>
    <property type="evidence" value="ECO:0007669"/>
    <property type="project" value="TreeGrafter"/>
</dbReference>
<feature type="transmembrane region" description="Helical" evidence="8">
    <location>
        <begin position="114"/>
        <end position="135"/>
    </location>
</feature>
<feature type="transmembrane region" description="Helical" evidence="8">
    <location>
        <begin position="247"/>
        <end position="266"/>
    </location>
</feature>
<comment type="subcellular location">
    <subcellularLocation>
        <location evidence="1">Cell membrane</location>
        <topology evidence="1">Multi-pass membrane protein</topology>
    </subcellularLocation>
</comment>
<dbReference type="PANTHER" id="PTHR30472:SF25">
    <property type="entry name" value="ABC TRANSPORTER PERMEASE PROTEIN MJ0876-RELATED"/>
    <property type="match status" value="1"/>
</dbReference>
<evidence type="ECO:0000256" key="6">
    <source>
        <dbReference type="ARBA" id="ARBA00022989"/>
    </source>
</evidence>
<dbReference type="CDD" id="cd06550">
    <property type="entry name" value="TM_ABC_iron-siderophores_like"/>
    <property type="match status" value="1"/>
</dbReference>
<dbReference type="Pfam" id="PF01032">
    <property type="entry name" value="FecCD"/>
    <property type="match status" value="1"/>
</dbReference>
<feature type="transmembrane region" description="Helical" evidence="8">
    <location>
        <begin position="190"/>
        <end position="211"/>
    </location>
</feature>
<comment type="caution">
    <text evidence="9">The sequence shown here is derived from an EMBL/GenBank/DDBJ whole genome shotgun (WGS) entry which is preliminary data.</text>
</comment>
<dbReference type="InterPro" id="IPR037294">
    <property type="entry name" value="ABC_BtuC-like"/>
</dbReference>
<dbReference type="Proteomes" id="UP000316199">
    <property type="component" value="Unassembled WGS sequence"/>
</dbReference>
<evidence type="ECO:0000256" key="2">
    <source>
        <dbReference type="ARBA" id="ARBA00007935"/>
    </source>
</evidence>
<keyword evidence="5 8" id="KW-0812">Transmembrane</keyword>
<organism evidence="9 10">
    <name type="scientific">OM182 bacterium</name>
    <dbReference type="NCBI Taxonomy" id="2510334"/>
    <lineage>
        <taxon>Bacteria</taxon>
        <taxon>Pseudomonadati</taxon>
        <taxon>Pseudomonadota</taxon>
        <taxon>Gammaproteobacteria</taxon>
        <taxon>OMG group</taxon>
        <taxon>OM182 clade</taxon>
    </lineage>
</organism>
<evidence type="ECO:0000313" key="9">
    <source>
        <dbReference type="EMBL" id="RZO76402.1"/>
    </source>
</evidence>
<sequence>MSRGKVLNFSLLIICLLAGLILSLSVGAAKITLVDIRAVLQGFEVGDLQKTIILDIRLPRILLAIFVGGGIGASGAAIQGLFRNPLADPALIGVSSGAALFAALYLVVGSGFFYALSGLAASAFLGGLLTTCLVLEVGRRGGTISAMLLAGIAINAIAIACIGLLSYISTDMQLRGIAFWALGSLSGADWNNVYVASAIPIIVLALSFESARLNAITLGEKDAIHLGISIAGFRIRIVLLTALAVSIGVALTGVIAFIGLVVPHLIRLTMGSMHQTVIPASALLGGLLLLVADTASRTLLAPAELPVGILTALMGGPFFVLLVMRKKGRLGI</sequence>
<protein>
    <submittedName>
        <fullName evidence="9">Iron ABC transporter</fullName>
    </submittedName>
</protein>
<dbReference type="GO" id="GO:0022857">
    <property type="term" value="F:transmembrane transporter activity"/>
    <property type="evidence" value="ECO:0007669"/>
    <property type="project" value="InterPro"/>
</dbReference>
<feature type="transmembrane region" description="Helical" evidence="8">
    <location>
        <begin position="305"/>
        <end position="324"/>
    </location>
</feature>
<dbReference type="AlphaFoldDB" id="A0A520S1R3"/>
<name>A0A520S1R3_9GAMM</name>
<dbReference type="FunFam" id="1.10.3470.10:FF:000001">
    <property type="entry name" value="Vitamin B12 ABC transporter permease BtuC"/>
    <property type="match status" value="1"/>
</dbReference>
<gene>
    <name evidence="9" type="ORF">EVA68_04335</name>
</gene>
<keyword evidence="6 8" id="KW-1133">Transmembrane helix</keyword>
<dbReference type="EMBL" id="SHAG01000012">
    <property type="protein sequence ID" value="RZO76402.1"/>
    <property type="molecule type" value="Genomic_DNA"/>
</dbReference>
<dbReference type="SUPFAM" id="SSF81345">
    <property type="entry name" value="ABC transporter involved in vitamin B12 uptake, BtuC"/>
    <property type="match status" value="1"/>
</dbReference>
<dbReference type="PANTHER" id="PTHR30472">
    <property type="entry name" value="FERRIC ENTEROBACTIN TRANSPORT SYSTEM PERMEASE PROTEIN"/>
    <property type="match status" value="1"/>
</dbReference>
<dbReference type="GO" id="GO:0005886">
    <property type="term" value="C:plasma membrane"/>
    <property type="evidence" value="ECO:0007669"/>
    <property type="project" value="UniProtKB-SubCell"/>
</dbReference>
<reference evidence="9 10" key="1">
    <citation type="submission" date="2019-02" db="EMBL/GenBank/DDBJ databases">
        <title>Prokaryotic population dynamics and viral predation in marine succession experiment using metagenomics: the confinement effect.</title>
        <authorList>
            <person name="Haro-Moreno J.M."/>
            <person name="Rodriguez-Valera F."/>
            <person name="Lopez-Perez M."/>
        </authorList>
    </citation>
    <scope>NUCLEOTIDE SEQUENCE [LARGE SCALE GENOMIC DNA]</scope>
    <source>
        <strain evidence="9">MED-G157</strain>
    </source>
</reference>
<evidence type="ECO:0000256" key="7">
    <source>
        <dbReference type="ARBA" id="ARBA00023136"/>
    </source>
</evidence>
<evidence type="ECO:0000313" key="10">
    <source>
        <dbReference type="Proteomes" id="UP000316199"/>
    </source>
</evidence>
<accession>A0A520S1R3</accession>
<keyword evidence="7 8" id="KW-0472">Membrane</keyword>
<evidence type="ECO:0000256" key="1">
    <source>
        <dbReference type="ARBA" id="ARBA00004651"/>
    </source>
</evidence>
<evidence type="ECO:0000256" key="8">
    <source>
        <dbReference type="SAM" id="Phobius"/>
    </source>
</evidence>